<protein>
    <submittedName>
        <fullName evidence="1">Uncharacterized protein</fullName>
    </submittedName>
</protein>
<dbReference type="AlphaFoldDB" id="X1HSA0"/>
<reference evidence="1" key="1">
    <citation type="journal article" date="2014" name="Front. Microbiol.">
        <title>High frequency of phylogenetically diverse reductive dehalogenase-homologous genes in deep subseafloor sedimentary metagenomes.</title>
        <authorList>
            <person name="Kawai M."/>
            <person name="Futagami T."/>
            <person name="Toyoda A."/>
            <person name="Takaki Y."/>
            <person name="Nishi S."/>
            <person name="Hori S."/>
            <person name="Arai W."/>
            <person name="Tsubouchi T."/>
            <person name="Morono Y."/>
            <person name="Uchiyama I."/>
            <person name="Ito T."/>
            <person name="Fujiyama A."/>
            <person name="Inagaki F."/>
            <person name="Takami H."/>
        </authorList>
    </citation>
    <scope>NUCLEOTIDE SEQUENCE</scope>
    <source>
        <strain evidence="1">Expedition CK06-06</strain>
    </source>
</reference>
<accession>X1HSA0</accession>
<comment type="caution">
    <text evidence="1">The sequence shown here is derived from an EMBL/GenBank/DDBJ whole genome shotgun (WGS) entry which is preliminary data.</text>
</comment>
<sequence>MERKMRLKVSFAVVVLVVLTSFLTVGPVFAGEKELTLSPINPQFQEYMDLVRVGKAPEVITAEGYYLGLIPAPLDMSHTRGLSVIPVAKKVSYPASYDLRILGRLTSIKDQGSCD</sequence>
<gene>
    <name evidence="1" type="ORF">S03H2_45608</name>
</gene>
<evidence type="ECO:0000313" key="1">
    <source>
        <dbReference type="EMBL" id="GAH72357.1"/>
    </source>
</evidence>
<proteinExistence type="predicted"/>
<organism evidence="1">
    <name type="scientific">marine sediment metagenome</name>
    <dbReference type="NCBI Taxonomy" id="412755"/>
    <lineage>
        <taxon>unclassified sequences</taxon>
        <taxon>metagenomes</taxon>
        <taxon>ecological metagenomes</taxon>
    </lineage>
</organism>
<dbReference type="EMBL" id="BARU01028588">
    <property type="protein sequence ID" value="GAH72357.1"/>
    <property type="molecule type" value="Genomic_DNA"/>
</dbReference>
<feature type="non-terminal residue" evidence="1">
    <location>
        <position position="115"/>
    </location>
</feature>
<name>X1HSA0_9ZZZZ</name>